<dbReference type="Proteomes" id="UP001342418">
    <property type="component" value="Chromosome"/>
</dbReference>
<accession>A0ABY5MNP3</accession>
<dbReference type="EMBL" id="CP030941">
    <property type="protein sequence ID" value="UUP18402.1"/>
    <property type="molecule type" value="Genomic_DNA"/>
</dbReference>
<sequence>MHLVFATSIVPCGAPETGYEIANAAVLGALARAGVRVTVMGFAWPGKQPAGPHETVLLGHVDVTTEGAPALRKVGWAATALASGLTFASAKLRVTGEREVAKALQSIGPFDGIILNSVQIAGAFEELLTSRPFAYVAHNVEHRSARENAAAASGRLARHMFEREAELLAALEARLCRKARFVYTFAEEDAAALGVAGKGLTAVLPLVTRAAIPDATAPHTPQYDAVLIGTWTWAPNRIGLDWFLNEVVPLLPEDFSIAIAGRAPDGLAGAHPRVCFAGRVEDAAAFMCDGKVVPLVSRAGTGVQLKTIEAFELGLPCVATSHALRGVAERPSNCAVADDAESFARTLVEARDASWPRLDGTAFHAAQQAALDANLKLGLAALGNDRAGAAA</sequence>
<dbReference type="Pfam" id="PF13692">
    <property type="entry name" value="Glyco_trans_1_4"/>
    <property type="match status" value="1"/>
</dbReference>
<proteinExistence type="predicted"/>
<evidence type="ECO:0000313" key="1">
    <source>
        <dbReference type="EMBL" id="UUP18402.1"/>
    </source>
</evidence>
<dbReference type="SUPFAM" id="SSF53756">
    <property type="entry name" value="UDP-Glycosyltransferase/glycogen phosphorylase"/>
    <property type="match status" value="1"/>
</dbReference>
<name>A0ABY5MNP3_9HYPH</name>
<keyword evidence="2" id="KW-1185">Reference proteome</keyword>
<dbReference type="Gene3D" id="3.40.50.2000">
    <property type="entry name" value="Glycogen Phosphorylase B"/>
    <property type="match status" value="1"/>
</dbReference>
<evidence type="ECO:0000313" key="2">
    <source>
        <dbReference type="Proteomes" id="UP001342418"/>
    </source>
</evidence>
<gene>
    <name evidence="1" type="ORF">NTH_02883</name>
</gene>
<evidence type="ECO:0008006" key="3">
    <source>
        <dbReference type="Google" id="ProtNLM"/>
    </source>
</evidence>
<dbReference type="RefSeq" id="WP_338530636.1">
    <property type="nucleotide sequence ID" value="NZ_CP030941.1"/>
</dbReference>
<organism evidence="1 2">
    <name type="scientific">Nitratireductor thuwali</name>
    <dbReference type="NCBI Taxonomy" id="2267699"/>
    <lineage>
        <taxon>Bacteria</taxon>
        <taxon>Pseudomonadati</taxon>
        <taxon>Pseudomonadota</taxon>
        <taxon>Alphaproteobacteria</taxon>
        <taxon>Hyphomicrobiales</taxon>
        <taxon>Phyllobacteriaceae</taxon>
        <taxon>Nitratireductor</taxon>
    </lineage>
</organism>
<reference evidence="1 2" key="1">
    <citation type="submission" date="2018-07" db="EMBL/GenBank/DDBJ databases">
        <title>Genome sequence of Nitratireductor thuwali#1536.</title>
        <authorList>
            <person name="Michoud G."/>
            <person name="Merlino G."/>
            <person name="Sefrji F.O."/>
            <person name="Daffonchio D."/>
        </authorList>
    </citation>
    <scope>NUCLEOTIDE SEQUENCE [LARGE SCALE GENOMIC DNA]</scope>
    <source>
        <strain evidence="2">Nit1536</strain>
    </source>
</reference>
<protein>
    <recommendedName>
        <fullName evidence="3">Glycosyl transferase</fullName>
    </recommendedName>
</protein>